<name>A0A2I1KUB1_9ACTO</name>
<feature type="transmembrane region" description="Helical" evidence="1">
    <location>
        <begin position="276"/>
        <end position="297"/>
    </location>
</feature>
<proteinExistence type="predicted"/>
<dbReference type="Proteomes" id="UP000234778">
    <property type="component" value="Unassembled WGS sequence"/>
</dbReference>
<dbReference type="RefSeq" id="WP_048683494.1">
    <property type="nucleotide sequence ID" value="NZ_CP136961.1"/>
</dbReference>
<gene>
    <name evidence="2" type="ORF">CYJ26_03560</name>
</gene>
<evidence type="ECO:0000313" key="2">
    <source>
        <dbReference type="EMBL" id="PKY99213.1"/>
    </source>
</evidence>
<comment type="caution">
    <text evidence="2">The sequence shown here is derived from an EMBL/GenBank/DDBJ whole genome shotgun (WGS) entry which is preliminary data.</text>
</comment>
<evidence type="ECO:0000313" key="3">
    <source>
        <dbReference type="Proteomes" id="UP000234778"/>
    </source>
</evidence>
<feature type="transmembrane region" description="Helical" evidence="1">
    <location>
        <begin position="226"/>
        <end position="246"/>
    </location>
</feature>
<keyword evidence="1" id="KW-1133">Transmembrane helix</keyword>
<feature type="transmembrane region" description="Helical" evidence="1">
    <location>
        <begin position="411"/>
        <end position="443"/>
    </location>
</feature>
<evidence type="ECO:0000256" key="1">
    <source>
        <dbReference type="SAM" id="Phobius"/>
    </source>
</evidence>
<feature type="transmembrane region" description="Helical" evidence="1">
    <location>
        <begin position="62"/>
        <end position="82"/>
    </location>
</feature>
<dbReference type="Pfam" id="PF20176">
    <property type="entry name" value="DUF6541"/>
    <property type="match status" value="1"/>
</dbReference>
<reference evidence="2 3" key="1">
    <citation type="submission" date="2017-12" db="EMBL/GenBank/DDBJ databases">
        <title>Phylogenetic diversity of female urinary microbiome.</title>
        <authorList>
            <person name="Thomas-White K."/>
            <person name="Wolfe A.J."/>
        </authorList>
    </citation>
    <scope>NUCLEOTIDE SEQUENCE [LARGE SCALE GENOMIC DNA]</scope>
    <source>
        <strain evidence="2 3">UMB0319</strain>
    </source>
</reference>
<keyword evidence="1" id="KW-0812">Transmembrane</keyword>
<feature type="transmembrane region" description="Helical" evidence="1">
    <location>
        <begin position="334"/>
        <end position="357"/>
    </location>
</feature>
<evidence type="ECO:0008006" key="4">
    <source>
        <dbReference type="Google" id="ProtNLM"/>
    </source>
</evidence>
<feature type="transmembrane region" description="Helical" evidence="1">
    <location>
        <begin position="35"/>
        <end position="56"/>
    </location>
</feature>
<dbReference type="AlphaFoldDB" id="A0A2I1KUB1"/>
<feature type="transmembrane region" description="Helical" evidence="1">
    <location>
        <begin position="6"/>
        <end position="28"/>
    </location>
</feature>
<protein>
    <recommendedName>
        <fullName evidence="4">Tat pathway signal sequence</fullName>
    </recommendedName>
</protein>
<feature type="transmembrane region" description="Helical" evidence="1">
    <location>
        <begin position="369"/>
        <end position="391"/>
    </location>
</feature>
<feature type="transmembrane region" description="Helical" evidence="1">
    <location>
        <begin position="134"/>
        <end position="152"/>
    </location>
</feature>
<feature type="transmembrane region" description="Helical" evidence="1">
    <location>
        <begin position="494"/>
        <end position="513"/>
    </location>
</feature>
<sequence>MTVWAQAVPTLAMLVVVTWAPGLVILLAAGARSRLARLACAPALTFAVYGVGAIVFEKLGVWWRVPTVATYVLGLAALIAAGRRGVLAARGRRLTWRTCLAVPLDRAGYPEQGSKGGAPGEPTGSIPALAGPRWLPTLAVVVTWLVMISPILPGTGPSVPIQSADSIYHYNQAWLIEHTGNASSLNGNAGMYGLDGRYAFYPLVWHEITTLASFGWDQVVISTNTMLLLVPLVYLIGLVYLVRVILPEIRGAAWTALGASALIPIYPMRLLMDTAVWPYTLALAACPAIAARTIALWRRGLWLWRAHRRRRAVVALAAVAPAYLGLLLTHPATLIIIGWPLAAVAWTGLLLAAWRLWRHGGSQQRRFAVALLALAVLAVIALAVVVLGPGPQQAHFGRRPFRTWDYSWKKVVSALVLFYGGGGWTMKATLVAMALLCLGGVAVSMRRARHRGAVVAWLACLPLIIAAMAPVPVLSALTGVFYNNPHRIKAMTAAPALLLVTIGVSALGPWVVVHGQRLVAWGVTRVAARTGRRPDLRAWEPRTRAWTGSVRAAVTGGLVGLLVATTATWPGVRADVRGAFAPRSSNQRYVASVYEKEMMDRLADELPPDAVVIGDPVAGTAMLPFMAGVRSVWMFAGQAESDEDGLYLREHFRDIHTDAHVCEILTSHRIRYYYEDASTFFNGAWLAGLRPGLYYVDTREGFHLVDVGGAARVWEITACD</sequence>
<organism evidence="2 3">
    <name type="scientific">Actinomyces urogenitalis</name>
    <dbReference type="NCBI Taxonomy" id="103621"/>
    <lineage>
        <taxon>Bacteria</taxon>
        <taxon>Bacillati</taxon>
        <taxon>Actinomycetota</taxon>
        <taxon>Actinomycetes</taxon>
        <taxon>Actinomycetales</taxon>
        <taxon>Actinomycetaceae</taxon>
        <taxon>Actinomyces</taxon>
    </lineage>
</organism>
<accession>A0A2I1KUB1</accession>
<dbReference type="EMBL" id="PKHA01000002">
    <property type="protein sequence ID" value="PKY99213.1"/>
    <property type="molecule type" value="Genomic_DNA"/>
</dbReference>
<dbReference type="InterPro" id="IPR046671">
    <property type="entry name" value="DUF6541"/>
</dbReference>
<keyword evidence="1" id="KW-0472">Membrane</keyword>
<feature type="transmembrane region" description="Helical" evidence="1">
    <location>
        <begin position="253"/>
        <end position="270"/>
    </location>
</feature>
<feature type="transmembrane region" description="Helical" evidence="1">
    <location>
        <begin position="309"/>
        <end position="328"/>
    </location>
</feature>
<dbReference type="GeneID" id="81708011"/>
<feature type="transmembrane region" description="Helical" evidence="1">
    <location>
        <begin position="455"/>
        <end position="482"/>
    </location>
</feature>